<proteinExistence type="predicted"/>
<dbReference type="GO" id="GO:0005524">
    <property type="term" value="F:ATP binding"/>
    <property type="evidence" value="ECO:0007669"/>
    <property type="project" value="UniProtKB-UniRule"/>
</dbReference>
<dbReference type="KEGG" id="fpf:DCC35_08420"/>
<dbReference type="PROSITE" id="PS51198">
    <property type="entry name" value="UVRD_HELICASE_ATP_BIND"/>
    <property type="match status" value="1"/>
</dbReference>
<gene>
    <name evidence="11" type="ORF">DCC35_08420</name>
</gene>
<evidence type="ECO:0000313" key="12">
    <source>
        <dbReference type="Proteomes" id="UP000298616"/>
    </source>
</evidence>
<dbReference type="Pfam" id="PF00580">
    <property type="entry name" value="UvrD-helicase"/>
    <property type="match status" value="1"/>
</dbReference>
<evidence type="ECO:0000313" key="11">
    <source>
        <dbReference type="EMBL" id="QCK14763.1"/>
    </source>
</evidence>
<dbReference type="InterPro" id="IPR014016">
    <property type="entry name" value="UvrD-like_ATP-bd"/>
</dbReference>
<dbReference type="GO" id="GO:0003677">
    <property type="term" value="F:DNA binding"/>
    <property type="evidence" value="ECO:0007669"/>
    <property type="project" value="InterPro"/>
</dbReference>
<dbReference type="PANTHER" id="PTHR11070:SF67">
    <property type="entry name" value="DNA 3'-5' HELICASE"/>
    <property type="match status" value="1"/>
</dbReference>
<reference evidence="11 12" key="1">
    <citation type="submission" date="2018-04" db="EMBL/GenBank/DDBJ databases">
        <title>Complete genome uncultured novel isolate.</title>
        <authorList>
            <person name="Merlino G."/>
        </authorList>
    </citation>
    <scope>NUCLEOTIDE SEQUENCE [LARGE SCALE GENOMIC DNA]</scope>
    <source>
        <strain evidence="12">R1DC9</strain>
    </source>
</reference>
<keyword evidence="2 9" id="KW-0378">Hydrolase</keyword>
<keyword evidence="1 9" id="KW-0547">Nucleotide-binding</keyword>
<evidence type="ECO:0000256" key="6">
    <source>
        <dbReference type="ARBA" id="ARBA00034617"/>
    </source>
</evidence>
<dbReference type="GO" id="GO:0000725">
    <property type="term" value="P:recombinational repair"/>
    <property type="evidence" value="ECO:0007669"/>
    <property type="project" value="TreeGrafter"/>
</dbReference>
<accession>A0A4D7JIE8</accession>
<dbReference type="GO" id="GO:0043138">
    <property type="term" value="F:3'-5' DNA helicase activity"/>
    <property type="evidence" value="ECO:0007669"/>
    <property type="project" value="UniProtKB-EC"/>
</dbReference>
<evidence type="ECO:0000256" key="4">
    <source>
        <dbReference type="ARBA" id="ARBA00022840"/>
    </source>
</evidence>
<dbReference type="OrthoDB" id="9810135at2"/>
<dbReference type="InterPro" id="IPR027417">
    <property type="entry name" value="P-loop_NTPase"/>
</dbReference>
<dbReference type="InterPro" id="IPR000212">
    <property type="entry name" value="DNA_helicase_UvrD/REP"/>
</dbReference>
<dbReference type="AlphaFoldDB" id="A0A4D7JIE8"/>
<dbReference type="GO" id="GO:0016887">
    <property type="term" value="F:ATP hydrolysis activity"/>
    <property type="evidence" value="ECO:0007669"/>
    <property type="project" value="RHEA"/>
</dbReference>
<dbReference type="Proteomes" id="UP000298616">
    <property type="component" value="Chromosome"/>
</dbReference>
<dbReference type="Pfam" id="PF13361">
    <property type="entry name" value="UvrD_C"/>
    <property type="match status" value="1"/>
</dbReference>
<dbReference type="EC" id="5.6.2.4" evidence="7"/>
<dbReference type="InterPro" id="IPR014017">
    <property type="entry name" value="DNA_helicase_UvrD-like_C"/>
</dbReference>
<dbReference type="PANTHER" id="PTHR11070">
    <property type="entry name" value="UVRD / RECB / PCRA DNA HELICASE FAMILY MEMBER"/>
    <property type="match status" value="1"/>
</dbReference>
<evidence type="ECO:0000256" key="3">
    <source>
        <dbReference type="ARBA" id="ARBA00022806"/>
    </source>
</evidence>
<evidence type="ECO:0000259" key="10">
    <source>
        <dbReference type="PROSITE" id="PS51198"/>
    </source>
</evidence>
<evidence type="ECO:0000256" key="1">
    <source>
        <dbReference type="ARBA" id="ARBA00022741"/>
    </source>
</evidence>
<dbReference type="GO" id="GO:0005829">
    <property type="term" value="C:cytosol"/>
    <property type="evidence" value="ECO:0007669"/>
    <property type="project" value="TreeGrafter"/>
</dbReference>
<dbReference type="SUPFAM" id="SSF52540">
    <property type="entry name" value="P-loop containing nucleoside triphosphate hydrolases"/>
    <property type="match status" value="1"/>
</dbReference>
<dbReference type="EMBL" id="CP028923">
    <property type="protein sequence ID" value="QCK14763.1"/>
    <property type="molecule type" value="Genomic_DNA"/>
</dbReference>
<evidence type="ECO:0000256" key="8">
    <source>
        <dbReference type="ARBA" id="ARBA00048988"/>
    </source>
</evidence>
<comment type="catalytic activity">
    <reaction evidence="6">
        <text>Couples ATP hydrolysis with the unwinding of duplex DNA by translocating in the 3'-5' direction.</text>
        <dbReference type="EC" id="5.6.2.4"/>
    </reaction>
</comment>
<keyword evidence="12" id="KW-1185">Reference proteome</keyword>
<comment type="catalytic activity">
    <reaction evidence="8">
        <text>ATP + H2O = ADP + phosphate + H(+)</text>
        <dbReference type="Rhea" id="RHEA:13065"/>
        <dbReference type="ChEBI" id="CHEBI:15377"/>
        <dbReference type="ChEBI" id="CHEBI:15378"/>
        <dbReference type="ChEBI" id="CHEBI:30616"/>
        <dbReference type="ChEBI" id="CHEBI:43474"/>
        <dbReference type="ChEBI" id="CHEBI:456216"/>
        <dbReference type="EC" id="5.6.2.4"/>
    </reaction>
</comment>
<keyword evidence="4 9" id="KW-0067">ATP-binding</keyword>
<evidence type="ECO:0000256" key="7">
    <source>
        <dbReference type="ARBA" id="ARBA00034808"/>
    </source>
</evidence>
<organism evidence="11 12">
    <name type="scientific">Mangrovivirga cuniculi</name>
    <dbReference type="NCBI Taxonomy" id="2715131"/>
    <lineage>
        <taxon>Bacteria</taxon>
        <taxon>Pseudomonadati</taxon>
        <taxon>Bacteroidota</taxon>
        <taxon>Cytophagia</taxon>
        <taxon>Cytophagales</taxon>
        <taxon>Mangrovivirgaceae</taxon>
        <taxon>Mangrovivirga</taxon>
    </lineage>
</organism>
<evidence type="ECO:0000256" key="2">
    <source>
        <dbReference type="ARBA" id="ARBA00022801"/>
    </source>
</evidence>
<protein>
    <recommendedName>
        <fullName evidence="7">DNA 3'-5' helicase</fullName>
        <ecNumber evidence="7">5.6.2.4</ecNumber>
    </recommendedName>
</protein>
<keyword evidence="5" id="KW-0413">Isomerase</keyword>
<evidence type="ECO:0000256" key="5">
    <source>
        <dbReference type="ARBA" id="ARBA00023235"/>
    </source>
</evidence>
<sequence>MDEFLTIYKASAGSGKTFTLTFNYLKLLLRSPDPYQYRRILAITFTNKATQEMKTRIVKSLHELATGKDTVFRSMLADQLGLDHEEITKRSKISLSNILHDYSHFSVSTIDAFVQRVIRSFSRELGHKGNYGIELDVNRVMETLVRRQISKTGKDKFLTSWINDLIKDRIADSKSIRITSMLRELGQELFSEQYVLLTQDIPEKINEDTFSKVKDKLLGIIGLFENTMHKIGESAEEACINNGFELADFSYGKGGGAYFLKKIQLPVNFPDDYEIKKRPLEAIENHEILLKKTELKNDVKVSVARDIISPALNKAISHIQNNYPVYVTAKLILKSLHAFGLINRLEEALSDYRDEEEVMMISDASQLLNEIVTKTHAPFIYEKIGTQYDHFLIDEFQDTSTLQWQNLEPLISDSIASGRENLLVGDVKQSIYRFRGGNWKLMHSHLYRVFGDMAETVTLGNNFRSKKEIIDYNNALFPELSNLLATNLNDQVSEYTSSEEILNEVKSISSIYQDVTQKWSDKPEKEGGYVQFRFFEGNRDKYGNKKSDDDDLNFEEKVFENLPSLLEKVQDRGYDLSEMAFLVRRKSEGTKIADYLRSFANSEKAKPGYSYRAASSEAFKLSESASLNLFFYLMKWLLYEKDTFSLYKAVYNWKERLNKEDTGLIYDKVTRENLTKDLIGKLPDEFIDGYGSWYHKDLYSVYQNFKKIFNIENYPGEFAYLSAFEDELLNFIQRRYSLSGLGALQAICEWWDDKGSEVKIDSSGSTGAANILTVHKSKGLEFKVVIMPFMKGDFHTSSGFIKNYLWLEGKPEMPEELPYYPLEISSRMKESLYADNYALEDTLSFIDTYNMIYVAMTRAEDAMIIFSEYSDPKNGPIKRIEELFTAFFEGKSDGLPGKYDSDLMIYEQGKWPEVKTEFRKSKSTTLKPLPVSEWNNKLNIRQSRDLIFEKNEEKLEKINLGITAHNFLARLQDLDDLDKQLLEFSRETGVNDDQKQRVKEMVENALSDIQVRSWFESGRRVISERALLLPDGTQVRPDKLLFDDERNEVEIVDFKTGEEKKKDENQVKEYARFLNQAGYNVSKVAICYIGDSVKIKEVK</sequence>
<feature type="domain" description="UvrD-like helicase ATP-binding" evidence="10">
    <location>
        <begin position="1"/>
        <end position="466"/>
    </location>
</feature>
<name>A0A4D7JIE8_9BACT</name>
<evidence type="ECO:0000256" key="9">
    <source>
        <dbReference type="PROSITE-ProRule" id="PRU00560"/>
    </source>
</evidence>
<dbReference type="RefSeq" id="WP_137090350.1">
    <property type="nucleotide sequence ID" value="NZ_CP028923.1"/>
</dbReference>
<dbReference type="Gene3D" id="3.40.50.300">
    <property type="entry name" value="P-loop containing nucleotide triphosphate hydrolases"/>
    <property type="match status" value="4"/>
</dbReference>
<keyword evidence="3 9" id="KW-0347">Helicase</keyword>
<feature type="binding site" evidence="9">
    <location>
        <begin position="10"/>
        <end position="17"/>
    </location>
    <ligand>
        <name>ATP</name>
        <dbReference type="ChEBI" id="CHEBI:30616"/>
    </ligand>
</feature>